<dbReference type="Gene3D" id="3.40.50.300">
    <property type="entry name" value="P-loop containing nucleotide triphosphate hydrolases"/>
    <property type="match status" value="1"/>
</dbReference>
<dbReference type="InterPro" id="IPR027417">
    <property type="entry name" value="P-loop_NTPase"/>
</dbReference>
<dbReference type="SUPFAM" id="SSF53795">
    <property type="entry name" value="PEP carboxykinase-like"/>
    <property type="match status" value="1"/>
</dbReference>
<keyword evidence="2" id="KW-1185">Reference proteome</keyword>
<evidence type="ECO:0000313" key="1">
    <source>
        <dbReference type="EMBL" id="MDG0790790.1"/>
    </source>
</evidence>
<dbReference type="AlphaFoldDB" id="A0A9X4QLT6"/>
<gene>
    <name evidence="1" type="ORF">OMP38_07890</name>
</gene>
<protein>
    <submittedName>
        <fullName evidence="1">Aldolase</fullName>
    </submittedName>
</protein>
<dbReference type="RefSeq" id="WP_277564586.1">
    <property type="nucleotide sequence ID" value="NZ_JAPDHZ010000002.1"/>
</dbReference>
<sequence length="316" mass="35011">MTTSTLEKQAYKAFGCVMLSDIDFPELPRWESREAYSEAQSIRVERADLTEVWSALSQTGRSSYAAPGRVMFRVPGTAIFDIQNGRHIAICPEEGADQDELRLFILGSCMGAALMQRGLLPLHGSAIAIDGQAYGVVGDSGAGKSTLAAAFLQAGFPLVSDDVIALDFSGGYARPLVIPSYPQQKLWQQSLDGFGISNESLRPIFKRETKFAVPLKAGYHAQPLPLAGIFELVKSDRNEPSLVPVSKLDRLSLMRRHTYRQFWLDRLGMTDWHFRMTAGLASRIDVYKLERPTVGFTAPELVKRMLHILSTEGWSP</sequence>
<dbReference type="EMBL" id="JAPDHZ010000002">
    <property type="protein sequence ID" value="MDG0790790.1"/>
    <property type="molecule type" value="Genomic_DNA"/>
</dbReference>
<proteinExistence type="predicted"/>
<dbReference type="SUPFAM" id="SSF52540">
    <property type="entry name" value="P-loop containing nucleoside triphosphate hydrolases"/>
    <property type="match status" value="1"/>
</dbReference>
<accession>A0A9X4QLT6</accession>
<dbReference type="Proteomes" id="UP001153387">
    <property type="component" value="Unassembled WGS sequence"/>
</dbReference>
<evidence type="ECO:0000313" key="2">
    <source>
        <dbReference type="Proteomes" id="UP001153387"/>
    </source>
</evidence>
<reference evidence="1 2" key="1">
    <citation type="submission" date="2022-10" db="EMBL/GenBank/DDBJ databases">
        <title>Comparative genomic analysis of Cohnella hashimotonis sp. nov., isolated from the International Space Station.</title>
        <authorList>
            <person name="Simpson A."/>
            <person name="Venkateswaran K."/>
        </authorList>
    </citation>
    <scope>NUCLEOTIDE SEQUENCE [LARGE SCALE GENOMIC DNA]</scope>
    <source>
        <strain evidence="1 2">DSM 18997</strain>
    </source>
</reference>
<name>A0A9X4QLT6_9BACL</name>
<comment type="caution">
    <text evidence="1">The sequence shown here is derived from an EMBL/GenBank/DDBJ whole genome shotgun (WGS) entry which is preliminary data.</text>
</comment>
<organism evidence="1 2">
    <name type="scientific">Cohnella ginsengisoli</name>
    <dbReference type="NCBI Taxonomy" id="425004"/>
    <lineage>
        <taxon>Bacteria</taxon>
        <taxon>Bacillati</taxon>
        <taxon>Bacillota</taxon>
        <taxon>Bacilli</taxon>
        <taxon>Bacillales</taxon>
        <taxon>Paenibacillaceae</taxon>
        <taxon>Cohnella</taxon>
    </lineage>
</organism>